<dbReference type="EMBL" id="JACHMH010000001">
    <property type="protein sequence ID" value="MBB4677752.1"/>
    <property type="molecule type" value="Genomic_DNA"/>
</dbReference>
<sequence>MHRGPDLPPPSEPIDVDVYQHRWPTGVEKAELYDGVLIFQGLFDERDVQIAARAYPGRRVVLGSDNCLEVHPAN</sequence>
<proteinExistence type="predicted"/>
<evidence type="ECO:0000313" key="2">
    <source>
        <dbReference type="Proteomes" id="UP000533598"/>
    </source>
</evidence>
<gene>
    <name evidence="1" type="ORF">HNR67_003870</name>
</gene>
<dbReference type="RefSeq" id="WP_185003663.1">
    <property type="nucleotide sequence ID" value="NZ_BAAAUI010000002.1"/>
</dbReference>
<organism evidence="1 2">
    <name type="scientific">Crossiella cryophila</name>
    <dbReference type="NCBI Taxonomy" id="43355"/>
    <lineage>
        <taxon>Bacteria</taxon>
        <taxon>Bacillati</taxon>
        <taxon>Actinomycetota</taxon>
        <taxon>Actinomycetes</taxon>
        <taxon>Pseudonocardiales</taxon>
        <taxon>Pseudonocardiaceae</taxon>
        <taxon>Crossiella</taxon>
    </lineage>
</organism>
<keyword evidence="2" id="KW-1185">Reference proteome</keyword>
<comment type="caution">
    <text evidence="1">The sequence shown here is derived from an EMBL/GenBank/DDBJ whole genome shotgun (WGS) entry which is preliminary data.</text>
</comment>
<evidence type="ECO:0000313" key="1">
    <source>
        <dbReference type="EMBL" id="MBB4677752.1"/>
    </source>
</evidence>
<dbReference type="AlphaFoldDB" id="A0A7W7FU01"/>
<protein>
    <submittedName>
        <fullName evidence="1">Uncharacterized protein</fullName>
    </submittedName>
</protein>
<reference evidence="1 2" key="1">
    <citation type="submission" date="2020-08" db="EMBL/GenBank/DDBJ databases">
        <title>Sequencing the genomes of 1000 actinobacteria strains.</title>
        <authorList>
            <person name="Klenk H.-P."/>
        </authorList>
    </citation>
    <scope>NUCLEOTIDE SEQUENCE [LARGE SCALE GENOMIC DNA]</scope>
    <source>
        <strain evidence="1 2">DSM 44230</strain>
    </source>
</reference>
<dbReference type="Proteomes" id="UP000533598">
    <property type="component" value="Unassembled WGS sequence"/>
</dbReference>
<name>A0A7W7FU01_9PSEU</name>
<accession>A0A7W7FU01</accession>